<evidence type="ECO:0000313" key="1">
    <source>
        <dbReference type="EMBL" id="GGM16105.1"/>
    </source>
</evidence>
<dbReference type="Gene3D" id="3.90.25.10">
    <property type="entry name" value="UDP-galactose 4-epimerase, domain 1"/>
    <property type="match status" value="1"/>
</dbReference>
<dbReference type="InterPro" id="IPR036291">
    <property type="entry name" value="NAD(P)-bd_dom_sf"/>
</dbReference>
<protein>
    <recommendedName>
        <fullName evidence="3">NmrA-like family protein</fullName>
    </recommendedName>
</protein>
<organism evidence="1 2">
    <name type="scientific">Promicromonospora citrea</name>
    <dbReference type="NCBI Taxonomy" id="43677"/>
    <lineage>
        <taxon>Bacteria</taxon>
        <taxon>Bacillati</taxon>
        <taxon>Actinomycetota</taxon>
        <taxon>Actinomycetes</taxon>
        <taxon>Micrococcales</taxon>
        <taxon>Promicromonosporaceae</taxon>
        <taxon>Promicromonospora</taxon>
    </lineage>
</organism>
<dbReference type="SUPFAM" id="SSF51735">
    <property type="entry name" value="NAD(P)-binding Rossmann-fold domains"/>
    <property type="match status" value="1"/>
</dbReference>
<reference evidence="1" key="2">
    <citation type="submission" date="2020-09" db="EMBL/GenBank/DDBJ databases">
        <authorList>
            <person name="Sun Q."/>
            <person name="Ohkuma M."/>
        </authorList>
    </citation>
    <scope>NUCLEOTIDE SEQUENCE</scope>
    <source>
        <strain evidence="1">JCM 3051</strain>
    </source>
</reference>
<sequence>MSASYPAHLRRVIDANVRALRDQPTVRRVVTLSGWAANHDGARGPVWGLRRLEDAIDALGVPETVHLRPGWFMENALPLVEEIRATGRAHGLIPGDLPLPAIATRDIGAVAADVLTGQRVPPTRVLQLQGPADITLEQLTAVAAALGMPDAAYVRIDAETMRDALLADGFSEHMAAGTTAMTLDVAERRIAMRQPRGADTCTPTTIEAFVRDLVARVERPGAARG</sequence>
<dbReference type="RefSeq" id="WP_171105436.1">
    <property type="nucleotide sequence ID" value="NZ_BMPT01000003.1"/>
</dbReference>
<evidence type="ECO:0008006" key="3">
    <source>
        <dbReference type="Google" id="ProtNLM"/>
    </source>
</evidence>
<accession>A0A8H9GGK3</accession>
<dbReference type="AlphaFoldDB" id="A0A8H9GGK3"/>
<dbReference type="Proteomes" id="UP000655589">
    <property type="component" value="Unassembled WGS sequence"/>
</dbReference>
<dbReference type="PANTHER" id="PTHR43162">
    <property type="match status" value="1"/>
</dbReference>
<comment type="caution">
    <text evidence="1">The sequence shown here is derived from an EMBL/GenBank/DDBJ whole genome shotgun (WGS) entry which is preliminary data.</text>
</comment>
<name>A0A8H9GGK3_9MICO</name>
<evidence type="ECO:0000313" key="2">
    <source>
        <dbReference type="Proteomes" id="UP000655589"/>
    </source>
</evidence>
<dbReference type="PANTHER" id="PTHR43162:SF1">
    <property type="entry name" value="PRESTALK A DIFFERENTIATION PROTEIN A"/>
    <property type="match status" value="1"/>
</dbReference>
<gene>
    <name evidence="1" type="ORF">GCM10010102_09650</name>
</gene>
<reference evidence="1" key="1">
    <citation type="journal article" date="2014" name="Int. J. Syst. Evol. Microbiol.">
        <title>Complete genome sequence of Corynebacterium casei LMG S-19264T (=DSM 44701T), isolated from a smear-ripened cheese.</title>
        <authorList>
            <consortium name="US DOE Joint Genome Institute (JGI-PGF)"/>
            <person name="Walter F."/>
            <person name="Albersmeier A."/>
            <person name="Kalinowski J."/>
            <person name="Ruckert C."/>
        </authorList>
    </citation>
    <scope>NUCLEOTIDE SEQUENCE</scope>
    <source>
        <strain evidence="1">JCM 3051</strain>
    </source>
</reference>
<dbReference type="InterPro" id="IPR051604">
    <property type="entry name" value="Ergot_Alk_Oxidoreductase"/>
</dbReference>
<dbReference type="Gene3D" id="3.40.50.720">
    <property type="entry name" value="NAD(P)-binding Rossmann-like Domain"/>
    <property type="match status" value="1"/>
</dbReference>
<proteinExistence type="predicted"/>
<keyword evidence="2" id="KW-1185">Reference proteome</keyword>
<dbReference type="EMBL" id="BMPT01000003">
    <property type="protein sequence ID" value="GGM16105.1"/>
    <property type="molecule type" value="Genomic_DNA"/>
</dbReference>